<evidence type="ECO:0000313" key="8">
    <source>
        <dbReference type="EMBL" id="CAI5445166.1"/>
    </source>
</evidence>
<name>A0A9P1N295_9PELO</name>
<evidence type="ECO:0000256" key="6">
    <source>
        <dbReference type="ARBA" id="ARBA00047179"/>
    </source>
</evidence>
<evidence type="ECO:0000256" key="2">
    <source>
        <dbReference type="ARBA" id="ARBA00022490"/>
    </source>
</evidence>
<dbReference type="PANTHER" id="PTHR12794">
    <property type="entry name" value="GEMIN2"/>
    <property type="match status" value="1"/>
</dbReference>
<dbReference type="GO" id="GO:0005681">
    <property type="term" value="C:spliceosomal complex"/>
    <property type="evidence" value="ECO:0007669"/>
    <property type="project" value="UniProtKB-UniRule"/>
</dbReference>
<dbReference type="GO" id="GO:0000387">
    <property type="term" value="P:spliceosomal snRNP assembly"/>
    <property type="evidence" value="ECO:0007669"/>
    <property type="project" value="UniProtKB-UniRule"/>
</dbReference>
<accession>A0A9P1N295</accession>
<dbReference type="OrthoDB" id="428895at2759"/>
<comment type="subunit">
    <text evidence="7">Part of the core SMN complex.</text>
</comment>
<keyword evidence="9" id="KW-1185">Reference proteome</keyword>
<keyword evidence="2 7" id="KW-0963">Cytoplasm</keyword>
<evidence type="ECO:0000256" key="4">
    <source>
        <dbReference type="ARBA" id="ARBA00023187"/>
    </source>
</evidence>
<dbReference type="PIRSF" id="PIRSF038038">
    <property type="entry name" value="SMN_Gemin2"/>
    <property type="match status" value="1"/>
</dbReference>
<dbReference type="InterPro" id="IPR035426">
    <property type="entry name" value="Gemin2/Brr1"/>
</dbReference>
<reference evidence="8" key="1">
    <citation type="submission" date="2022-11" db="EMBL/GenBank/DDBJ databases">
        <authorList>
            <person name="Kikuchi T."/>
        </authorList>
    </citation>
    <scope>NUCLEOTIDE SEQUENCE</scope>
    <source>
        <strain evidence="8">PS1010</strain>
    </source>
</reference>
<evidence type="ECO:0000313" key="9">
    <source>
        <dbReference type="Proteomes" id="UP001152747"/>
    </source>
</evidence>
<dbReference type="EMBL" id="CANHGI010000003">
    <property type="protein sequence ID" value="CAI5445166.1"/>
    <property type="molecule type" value="Genomic_DNA"/>
</dbReference>
<dbReference type="Pfam" id="PF04938">
    <property type="entry name" value="SIP1"/>
    <property type="match status" value="1"/>
</dbReference>
<comment type="caution">
    <text evidence="8">The sequence shown here is derived from an EMBL/GenBank/DDBJ whole genome shotgun (WGS) entry which is preliminary data.</text>
</comment>
<comment type="subcellular location">
    <subcellularLocation>
        <location evidence="1">Cytoplasm</location>
    </subcellularLocation>
</comment>
<dbReference type="Gene3D" id="1.20.58.1070">
    <property type="match status" value="1"/>
</dbReference>
<keyword evidence="3 7" id="KW-0507">mRNA processing</keyword>
<dbReference type="InterPro" id="IPR017364">
    <property type="entry name" value="GEMIN2"/>
</dbReference>
<evidence type="ECO:0000256" key="1">
    <source>
        <dbReference type="ARBA" id="ARBA00004496"/>
    </source>
</evidence>
<keyword evidence="4 7" id="KW-0508">mRNA splicing</keyword>
<dbReference type="PANTHER" id="PTHR12794:SF0">
    <property type="entry name" value="GEM-ASSOCIATED PROTEIN 2"/>
    <property type="match status" value="1"/>
</dbReference>
<dbReference type="Proteomes" id="UP001152747">
    <property type="component" value="Unassembled WGS sequence"/>
</dbReference>
<dbReference type="AlphaFoldDB" id="A0A9P1N295"/>
<dbReference type="GO" id="GO:0000245">
    <property type="term" value="P:spliceosomal complex assembly"/>
    <property type="evidence" value="ECO:0007669"/>
    <property type="project" value="UniProtKB-UniRule"/>
</dbReference>
<evidence type="ECO:0000256" key="5">
    <source>
        <dbReference type="ARBA" id="ARBA00025758"/>
    </source>
</evidence>
<dbReference type="GO" id="GO:0032797">
    <property type="term" value="C:SMN complex"/>
    <property type="evidence" value="ECO:0007669"/>
    <property type="project" value="UniProtKB-UniRule"/>
</dbReference>
<evidence type="ECO:0000256" key="3">
    <source>
        <dbReference type="ARBA" id="ARBA00022664"/>
    </source>
</evidence>
<comment type="function">
    <text evidence="7">The SMN complex catalyzes the assembly of small nuclear ribonucleoproteins (snRNPs), the building blocks of the spliceosome, and thereby plays an important role in the splicing of cellular pre-mRNAs.</text>
</comment>
<proteinExistence type="inferred from homology"/>
<organism evidence="8 9">
    <name type="scientific">Caenorhabditis angaria</name>
    <dbReference type="NCBI Taxonomy" id="860376"/>
    <lineage>
        <taxon>Eukaryota</taxon>
        <taxon>Metazoa</taxon>
        <taxon>Ecdysozoa</taxon>
        <taxon>Nematoda</taxon>
        <taxon>Chromadorea</taxon>
        <taxon>Rhabditida</taxon>
        <taxon>Rhabditina</taxon>
        <taxon>Rhabditomorpha</taxon>
        <taxon>Rhabditoidea</taxon>
        <taxon>Rhabditidae</taxon>
        <taxon>Peloderinae</taxon>
        <taxon>Caenorhabditis</taxon>
    </lineage>
</organism>
<protein>
    <recommendedName>
        <fullName evidence="6 7">Gem-associated protein 2</fullName>
    </recommendedName>
</protein>
<evidence type="ECO:0000256" key="7">
    <source>
        <dbReference type="PIRNR" id="PIRNR038038"/>
    </source>
</evidence>
<sequence>MDQEACLAIEDDESCSSYSMENVAMSAGEYLKQVRETRKYCEDVVRIDGRNLKIKQNGKKWEGTKGLNLKEENVECQTSLVPSKEWQEAKSHDFASKRDQLEEFRKTGKIRAIQLKLPRMSEEEEWHQFLLEKCAPKAESLKSKFENHVGTPPALSVVFGFAPRTVNELITYLVEWSESEGLTRPIREWIFALILVVQLPLLPDVISSLRDLVKICKKVRSTLSADRIDESNEFSMFIAVVSLFFNQKDLTD</sequence>
<gene>
    <name evidence="8" type="ORF">CAMP_LOCUS7803</name>
</gene>
<comment type="similarity">
    <text evidence="5 7">Belongs to the gemin-2 family.</text>
</comment>